<reference evidence="1" key="1">
    <citation type="submission" date="2023-10" db="EMBL/GenBank/DDBJ databases">
        <authorList>
            <person name="Domelevo Entfellner J.-B."/>
        </authorList>
    </citation>
    <scope>NUCLEOTIDE SEQUENCE</scope>
</reference>
<sequence length="153" mass="16800">MRSEARSERCLGGCSEAWVARGHNNGKGEGEGFATGKRGMDEWMRWRGRRLGLDSLWLVRRWEWRLRAKVAEMGHRRTALDVVRSGCLLQVWGDAKSEGEGMEGSKCEVEVGVAVVEGKEGRFLRASLLSHVKTTGNAGARVACGIIGLQSSV</sequence>
<dbReference type="PROSITE" id="PS00332">
    <property type="entry name" value="SOD_CU_ZN_2"/>
    <property type="match status" value="1"/>
</dbReference>
<evidence type="ECO:0008006" key="3">
    <source>
        <dbReference type="Google" id="ProtNLM"/>
    </source>
</evidence>
<accession>A0AA86VY45</accession>
<gene>
    <name evidence="1" type="ORF">AYBTSS11_LOCUS12964</name>
</gene>
<name>A0AA86VY45_9FABA</name>
<keyword evidence="2" id="KW-1185">Reference proteome</keyword>
<protein>
    <recommendedName>
        <fullName evidence="3">Superoxide dismutase</fullName>
    </recommendedName>
</protein>
<evidence type="ECO:0000313" key="2">
    <source>
        <dbReference type="Proteomes" id="UP001189624"/>
    </source>
</evidence>
<dbReference type="EMBL" id="OY731401">
    <property type="protein sequence ID" value="CAJ1948019.1"/>
    <property type="molecule type" value="Genomic_DNA"/>
</dbReference>
<organism evidence="1 2">
    <name type="scientific">Sphenostylis stenocarpa</name>
    <dbReference type="NCBI Taxonomy" id="92480"/>
    <lineage>
        <taxon>Eukaryota</taxon>
        <taxon>Viridiplantae</taxon>
        <taxon>Streptophyta</taxon>
        <taxon>Embryophyta</taxon>
        <taxon>Tracheophyta</taxon>
        <taxon>Spermatophyta</taxon>
        <taxon>Magnoliopsida</taxon>
        <taxon>eudicotyledons</taxon>
        <taxon>Gunneridae</taxon>
        <taxon>Pentapetalae</taxon>
        <taxon>rosids</taxon>
        <taxon>fabids</taxon>
        <taxon>Fabales</taxon>
        <taxon>Fabaceae</taxon>
        <taxon>Papilionoideae</taxon>
        <taxon>50 kb inversion clade</taxon>
        <taxon>NPAAA clade</taxon>
        <taxon>indigoferoid/millettioid clade</taxon>
        <taxon>Phaseoleae</taxon>
        <taxon>Sphenostylis</taxon>
    </lineage>
</organism>
<dbReference type="AlphaFoldDB" id="A0AA86VY45"/>
<dbReference type="Proteomes" id="UP001189624">
    <property type="component" value="Chromosome 4"/>
</dbReference>
<dbReference type="Gramene" id="rna-AYBTSS11_LOCUS12964">
    <property type="protein sequence ID" value="CAJ1948019.1"/>
    <property type="gene ID" value="gene-AYBTSS11_LOCUS12964"/>
</dbReference>
<evidence type="ECO:0000313" key="1">
    <source>
        <dbReference type="EMBL" id="CAJ1948019.1"/>
    </source>
</evidence>
<dbReference type="InterPro" id="IPR018152">
    <property type="entry name" value="SOD_Cu/Zn_BS"/>
</dbReference>
<proteinExistence type="predicted"/>